<sequence length="139" mass="16171">MKQISNEYEQEEASINWLASDINCQSEVESTRIISTSETEDTDYCYDIDNTSIKVEEFVQCVIVDIINNKVQRYTNSVSRPIKQLQGTWELDFVLADEKIKKYGSKALQLLGVCSSHFNFDQDRIYKRDTKNKMPIKKV</sequence>
<reference evidence="1" key="1">
    <citation type="submission" date="2021-06" db="EMBL/GenBank/DDBJ databases">
        <authorList>
            <person name="Kallberg Y."/>
            <person name="Tangrot J."/>
            <person name="Rosling A."/>
        </authorList>
    </citation>
    <scope>NUCLEOTIDE SEQUENCE</scope>
    <source>
        <strain evidence="1">MT106</strain>
    </source>
</reference>
<protein>
    <submittedName>
        <fullName evidence="1">169_t:CDS:1</fullName>
    </submittedName>
</protein>
<name>A0A9N9BH79_9GLOM</name>
<evidence type="ECO:0000313" key="1">
    <source>
        <dbReference type="EMBL" id="CAG8568594.1"/>
    </source>
</evidence>
<gene>
    <name evidence="1" type="ORF">AGERDE_LOCUS7522</name>
</gene>
<dbReference type="OrthoDB" id="2434832at2759"/>
<organism evidence="1 2">
    <name type="scientific">Ambispora gerdemannii</name>
    <dbReference type="NCBI Taxonomy" id="144530"/>
    <lineage>
        <taxon>Eukaryota</taxon>
        <taxon>Fungi</taxon>
        <taxon>Fungi incertae sedis</taxon>
        <taxon>Mucoromycota</taxon>
        <taxon>Glomeromycotina</taxon>
        <taxon>Glomeromycetes</taxon>
        <taxon>Archaeosporales</taxon>
        <taxon>Ambisporaceae</taxon>
        <taxon>Ambispora</taxon>
    </lineage>
</organism>
<dbReference type="AlphaFoldDB" id="A0A9N9BH79"/>
<dbReference type="EMBL" id="CAJVPL010001387">
    <property type="protein sequence ID" value="CAG8568594.1"/>
    <property type="molecule type" value="Genomic_DNA"/>
</dbReference>
<proteinExistence type="predicted"/>
<evidence type="ECO:0000313" key="2">
    <source>
        <dbReference type="Proteomes" id="UP000789831"/>
    </source>
</evidence>
<keyword evidence="2" id="KW-1185">Reference proteome</keyword>
<comment type="caution">
    <text evidence="1">The sequence shown here is derived from an EMBL/GenBank/DDBJ whole genome shotgun (WGS) entry which is preliminary data.</text>
</comment>
<accession>A0A9N9BH79</accession>
<dbReference type="Proteomes" id="UP000789831">
    <property type="component" value="Unassembled WGS sequence"/>
</dbReference>